<dbReference type="Proteomes" id="UP001255856">
    <property type="component" value="Unassembled WGS sequence"/>
</dbReference>
<dbReference type="GO" id="GO:0000724">
    <property type="term" value="P:double-strand break repair via homologous recombination"/>
    <property type="evidence" value="ECO:0007669"/>
    <property type="project" value="TreeGrafter"/>
</dbReference>
<organism evidence="3 4">
    <name type="scientific">Prototheca wickerhamii</name>
    <dbReference type="NCBI Taxonomy" id="3111"/>
    <lineage>
        <taxon>Eukaryota</taxon>
        <taxon>Viridiplantae</taxon>
        <taxon>Chlorophyta</taxon>
        <taxon>core chlorophytes</taxon>
        <taxon>Trebouxiophyceae</taxon>
        <taxon>Chlorellales</taxon>
        <taxon>Chlorellaceae</taxon>
        <taxon>Prototheca</taxon>
    </lineage>
</organism>
<proteinExistence type="predicted"/>
<evidence type="ECO:0000256" key="1">
    <source>
        <dbReference type="PROSITE-ProRule" id="PRU00325"/>
    </source>
</evidence>
<name>A0AAD9IEZ3_PROWI</name>
<evidence type="ECO:0000259" key="2">
    <source>
        <dbReference type="PROSITE" id="PS50966"/>
    </source>
</evidence>
<keyword evidence="1" id="KW-0863">Zinc-finger</keyword>
<keyword evidence="1" id="KW-0862">Zinc</keyword>
<dbReference type="InterPro" id="IPR007527">
    <property type="entry name" value="Znf_SWIM"/>
</dbReference>
<dbReference type="PROSITE" id="PS50966">
    <property type="entry name" value="ZF_SWIM"/>
    <property type="match status" value="1"/>
</dbReference>
<dbReference type="AlphaFoldDB" id="A0AAD9IEZ3"/>
<sequence>MDLGTSDIPALQRICDALLGSVESTGHLTDEQLGRCQAGPSSEPYLVFPTSYCECQAFQFDVLSKQELLLCKHQLAAKLAKALGTLRCSLVDDLAIADLLLEPAPAG</sequence>
<dbReference type="EMBL" id="JASFZW010000007">
    <property type="protein sequence ID" value="KAK2077134.1"/>
    <property type="molecule type" value="Genomic_DNA"/>
</dbReference>
<dbReference type="GO" id="GO:0008270">
    <property type="term" value="F:zinc ion binding"/>
    <property type="evidence" value="ECO:0007669"/>
    <property type="project" value="UniProtKB-KW"/>
</dbReference>
<dbReference type="Pfam" id="PF04434">
    <property type="entry name" value="SWIM"/>
    <property type="match status" value="1"/>
</dbReference>
<keyword evidence="1" id="KW-0479">Metal-binding</keyword>
<evidence type="ECO:0000313" key="3">
    <source>
        <dbReference type="EMBL" id="KAK2077134.1"/>
    </source>
</evidence>
<feature type="domain" description="SWIM-type" evidence="2">
    <location>
        <begin position="45"/>
        <end position="82"/>
    </location>
</feature>
<dbReference type="GO" id="GO:0097196">
    <property type="term" value="C:Shu complex"/>
    <property type="evidence" value="ECO:0007669"/>
    <property type="project" value="TreeGrafter"/>
</dbReference>
<protein>
    <recommendedName>
        <fullName evidence="2">SWIM-type domain-containing protein</fullName>
    </recommendedName>
</protein>
<dbReference type="PANTHER" id="PTHR28498:SF1">
    <property type="entry name" value="ZINC FINGER SWIM DOMAIN-CONTAINING PROTEIN 7"/>
    <property type="match status" value="1"/>
</dbReference>
<dbReference type="PANTHER" id="PTHR28498">
    <property type="entry name" value="ZINC FINGER SWIM DOMAIN-CONTAINING PROTEIN 7"/>
    <property type="match status" value="1"/>
</dbReference>
<keyword evidence="4" id="KW-1185">Reference proteome</keyword>
<reference evidence="3" key="1">
    <citation type="submission" date="2021-01" db="EMBL/GenBank/DDBJ databases">
        <authorList>
            <person name="Eckstrom K.M.E."/>
        </authorList>
    </citation>
    <scope>NUCLEOTIDE SEQUENCE</scope>
    <source>
        <strain evidence="3">UVCC 0001</strain>
    </source>
</reference>
<gene>
    <name evidence="3" type="ORF">QBZ16_004768</name>
</gene>
<comment type="caution">
    <text evidence="3">The sequence shown here is derived from an EMBL/GenBank/DDBJ whole genome shotgun (WGS) entry which is preliminary data.</text>
</comment>
<evidence type="ECO:0000313" key="4">
    <source>
        <dbReference type="Proteomes" id="UP001255856"/>
    </source>
</evidence>
<accession>A0AAD9IEZ3</accession>